<protein>
    <recommendedName>
        <fullName evidence="4">Tat pathway signal sequence domain protein</fullName>
    </recommendedName>
</protein>
<feature type="transmembrane region" description="Helical" evidence="1">
    <location>
        <begin position="80"/>
        <end position="103"/>
    </location>
</feature>
<evidence type="ECO:0000313" key="2">
    <source>
        <dbReference type="EMBL" id="GLF95098.1"/>
    </source>
</evidence>
<keyword evidence="3" id="KW-1185">Reference proteome</keyword>
<evidence type="ECO:0000313" key="3">
    <source>
        <dbReference type="Proteomes" id="UP001291653"/>
    </source>
</evidence>
<name>A0ABQ5NXL3_9ACTN</name>
<proteinExistence type="predicted"/>
<dbReference type="EMBL" id="BSBI01000004">
    <property type="protein sequence ID" value="GLF95098.1"/>
    <property type="molecule type" value="Genomic_DNA"/>
</dbReference>
<reference evidence="2 3" key="1">
    <citation type="submission" date="2022-10" db="EMBL/GenBank/DDBJ databases">
        <title>Draft genome sequence of Streptomyces sp. YSPA8.</title>
        <authorList>
            <person name="Moriuchi R."/>
            <person name="Dohra H."/>
            <person name="Yamamura H."/>
            <person name="Kodani S."/>
        </authorList>
    </citation>
    <scope>NUCLEOTIDE SEQUENCE [LARGE SCALE GENOMIC DNA]</scope>
    <source>
        <strain evidence="2 3">YSPA8</strain>
    </source>
</reference>
<evidence type="ECO:0008006" key="4">
    <source>
        <dbReference type="Google" id="ProtNLM"/>
    </source>
</evidence>
<accession>A0ABQ5NXL3</accession>
<organism evidence="2 3">
    <name type="scientific">Streptomyces yaizuensis</name>
    <dbReference type="NCBI Taxonomy" id="2989713"/>
    <lineage>
        <taxon>Bacteria</taxon>
        <taxon>Bacillati</taxon>
        <taxon>Actinomycetota</taxon>
        <taxon>Actinomycetes</taxon>
        <taxon>Kitasatosporales</taxon>
        <taxon>Streptomycetaceae</taxon>
        <taxon>Streptomyces</taxon>
    </lineage>
</organism>
<comment type="caution">
    <text evidence="2">The sequence shown here is derived from an EMBL/GenBank/DDBJ whole genome shotgun (WGS) entry which is preliminary data.</text>
</comment>
<dbReference type="Proteomes" id="UP001291653">
    <property type="component" value="Unassembled WGS sequence"/>
</dbReference>
<gene>
    <name evidence="2" type="ORF">SYYSPA8_12395</name>
</gene>
<evidence type="ECO:0000256" key="1">
    <source>
        <dbReference type="SAM" id="Phobius"/>
    </source>
</evidence>
<keyword evidence="1" id="KW-0472">Membrane</keyword>
<dbReference type="RefSeq" id="WP_323447169.1">
    <property type="nucleotide sequence ID" value="NZ_BSBI01000004.1"/>
</dbReference>
<keyword evidence="1" id="KW-0812">Transmembrane</keyword>
<feature type="transmembrane region" description="Helical" evidence="1">
    <location>
        <begin position="38"/>
        <end position="59"/>
    </location>
</feature>
<keyword evidence="1" id="KW-1133">Transmembrane helix</keyword>
<sequence length="225" mass="23607">MAQVAWPTAAACLVIAATICFAVFAVVRWPGGPQTQYLWFYILAPLALLIAGAAALYPADRTGEARDAVQRAAETRRRKAVRAVLVGAAALCCGGGALAWVHVDRTGEVGAVMTIGGPQPVGDAGGTITMEMKRPAPGDVREKLRLSLSIVDDRPGLPTCVDRTTATINVITPGVTPNTRRVPARSTVDFDLGRHGGAVHFEITVRSDSGCSMRLGPTRGTLYSG</sequence>